<accession>A0A6S7B0C7</accession>
<reference evidence="2 3" key="1">
    <citation type="submission" date="2020-04" db="EMBL/GenBank/DDBJ databases">
        <authorList>
            <person name="De Canck E."/>
        </authorList>
    </citation>
    <scope>NUCLEOTIDE SEQUENCE [LARGE SCALE GENOMIC DNA]</scope>
    <source>
        <strain evidence="2 3">LMG 28614</strain>
    </source>
</reference>
<dbReference type="GO" id="GO:0010181">
    <property type="term" value="F:FMN binding"/>
    <property type="evidence" value="ECO:0007669"/>
    <property type="project" value="InterPro"/>
</dbReference>
<dbReference type="GO" id="GO:0016020">
    <property type="term" value="C:membrane"/>
    <property type="evidence" value="ECO:0007669"/>
    <property type="project" value="InterPro"/>
</dbReference>
<dbReference type="EMBL" id="CADIKK010000006">
    <property type="protein sequence ID" value="CAB3783880.1"/>
    <property type="molecule type" value="Genomic_DNA"/>
</dbReference>
<dbReference type="AlphaFoldDB" id="A0A6S7B0C7"/>
<evidence type="ECO:0000259" key="1">
    <source>
        <dbReference type="SMART" id="SM00900"/>
    </source>
</evidence>
<dbReference type="RefSeq" id="WP_175149218.1">
    <property type="nucleotide sequence ID" value="NZ_CADIKK010000006.1"/>
</dbReference>
<dbReference type="Proteomes" id="UP000494365">
    <property type="component" value="Unassembled WGS sequence"/>
</dbReference>
<dbReference type="InterPro" id="IPR007329">
    <property type="entry name" value="FMN-bd"/>
</dbReference>
<evidence type="ECO:0000313" key="3">
    <source>
        <dbReference type="Proteomes" id="UP000494365"/>
    </source>
</evidence>
<sequence length="173" mass="18577">MLAAAAGVTPAVVFGADYLSVAQAQKAMFPNATAFVAQPVTLTEEHRKALPAQAGTRINPAQWNVFAARSGDVLLGYFITDAVIGKFQLINYAVAFGTDGAIHDVEILSYREEHGREIRTRAWRSQFEGKTASAPLHIGEDIRGISGATMSCAHVTEGIRRLAVYVDTMLAGK</sequence>
<feature type="domain" description="FMN-binding" evidence="1">
    <location>
        <begin position="85"/>
        <end position="166"/>
    </location>
</feature>
<evidence type="ECO:0000313" key="2">
    <source>
        <dbReference type="EMBL" id="CAB3783880.1"/>
    </source>
</evidence>
<organism evidence="2 3">
    <name type="scientific">Paraburkholderia ultramafica</name>
    <dbReference type="NCBI Taxonomy" id="1544867"/>
    <lineage>
        <taxon>Bacteria</taxon>
        <taxon>Pseudomonadati</taxon>
        <taxon>Pseudomonadota</taxon>
        <taxon>Betaproteobacteria</taxon>
        <taxon>Burkholderiales</taxon>
        <taxon>Burkholderiaceae</taxon>
        <taxon>Paraburkholderia</taxon>
    </lineage>
</organism>
<proteinExistence type="predicted"/>
<keyword evidence="3" id="KW-1185">Reference proteome</keyword>
<name>A0A6S7B0C7_9BURK</name>
<dbReference type="SMART" id="SM00900">
    <property type="entry name" value="FMN_bind"/>
    <property type="match status" value="1"/>
</dbReference>
<dbReference type="Pfam" id="PF04205">
    <property type="entry name" value="FMN_bind"/>
    <property type="match status" value="1"/>
</dbReference>
<protein>
    <recommendedName>
        <fullName evidence="1">FMN-binding domain-containing protein</fullName>
    </recommendedName>
</protein>
<gene>
    <name evidence="2" type="ORF">LMG28614_01751</name>
</gene>